<comment type="caution">
    <text evidence="9">Lacks conserved residue(s) required for the propagation of feature annotation.</text>
</comment>
<dbReference type="GO" id="GO:0009306">
    <property type="term" value="P:protein secretion"/>
    <property type="evidence" value="ECO:0007669"/>
    <property type="project" value="UniProtKB-UniRule"/>
</dbReference>
<dbReference type="EMBL" id="SMGJ01000010">
    <property type="protein sequence ID" value="TCK66559.1"/>
    <property type="molecule type" value="Genomic_DNA"/>
</dbReference>
<feature type="transmembrane region" description="Helical" evidence="9">
    <location>
        <begin position="26"/>
        <end position="45"/>
    </location>
</feature>
<dbReference type="GO" id="GO:0006605">
    <property type="term" value="P:protein targeting"/>
    <property type="evidence" value="ECO:0007669"/>
    <property type="project" value="UniProtKB-UniRule"/>
</dbReference>
<comment type="subunit">
    <text evidence="9">Component of the Sec protein translocase complex. Heterotrimer consisting of SecY, SecE and SecG subunits. The heterotrimers can form oligomers, although 1 heterotrimer is thought to be able to translocate proteins. Interacts with the ribosome. Interacts with SecDF, and other proteins may be involved. Interacts with SecA.</text>
</comment>
<protein>
    <recommendedName>
        <fullName evidence="9">Protein translocase subunit SecE</fullName>
    </recommendedName>
</protein>
<feature type="transmembrane region" description="Helical" evidence="9">
    <location>
        <begin position="52"/>
        <end position="71"/>
    </location>
</feature>
<comment type="similarity">
    <text evidence="9">Belongs to the SecE/SEC61-gamma family.</text>
</comment>
<evidence type="ECO:0000256" key="7">
    <source>
        <dbReference type="ARBA" id="ARBA00023010"/>
    </source>
</evidence>
<accession>A0A4R1KR12</accession>
<sequence length="137" mass="14895">MALVTEKKKHAPEQTAGQKSVGLNRLLWLLAIVVIIVAAVGNIYFAEQYSTAIRVVGIVVLIAVALGLAAITNQGVKALAFFSDARVEMRRVVWPTRSETTQTTLIVAGVTVVVSLILWAFDSIIISVLDFLTNLRF</sequence>
<evidence type="ECO:0000313" key="11">
    <source>
        <dbReference type="Proteomes" id="UP000295496"/>
    </source>
</evidence>
<dbReference type="GO" id="GO:0005886">
    <property type="term" value="C:plasma membrane"/>
    <property type="evidence" value="ECO:0007669"/>
    <property type="project" value="UniProtKB-UniRule"/>
</dbReference>
<dbReference type="Gene3D" id="1.20.5.1030">
    <property type="entry name" value="Preprotein translocase secy subunit"/>
    <property type="match status" value="1"/>
</dbReference>
<evidence type="ECO:0000256" key="9">
    <source>
        <dbReference type="HAMAP-Rule" id="MF_00422"/>
    </source>
</evidence>
<comment type="subcellular location">
    <subcellularLocation>
        <location evidence="1">Membrane</location>
    </subcellularLocation>
</comment>
<dbReference type="GO" id="GO:0008320">
    <property type="term" value="F:protein transmembrane transporter activity"/>
    <property type="evidence" value="ECO:0007669"/>
    <property type="project" value="UniProtKB-UniRule"/>
</dbReference>
<keyword evidence="5 9" id="KW-0653">Protein transport</keyword>
<dbReference type="PANTHER" id="PTHR33910:SF1">
    <property type="entry name" value="PROTEIN TRANSLOCASE SUBUNIT SECE"/>
    <property type="match status" value="1"/>
</dbReference>
<dbReference type="NCBIfam" id="NF004376">
    <property type="entry name" value="PRK05740.2-1"/>
    <property type="match status" value="1"/>
</dbReference>
<dbReference type="HAMAP" id="MF_00422">
    <property type="entry name" value="SecE"/>
    <property type="match status" value="1"/>
</dbReference>
<dbReference type="InterPro" id="IPR001901">
    <property type="entry name" value="Translocase_SecE/Sec61-g"/>
</dbReference>
<dbReference type="OrthoDB" id="9806365at2"/>
<comment type="function">
    <text evidence="9">Essential subunit of the Sec protein translocation channel SecYEG. Clamps together the 2 halves of SecY. May contact the channel plug during translocation.</text>
</comment>
<dbReference type="PROSITE" id="PS01067">
    <property type="entry name" value="SECE_SEC61G"/>
    <property type="match status" value="1"/>
</dbReference>
<evidence type="ECO:0000256" key="4">
    <source>
        <dbReference type="ARBA" id="ARBA00022692"/>
    </source>
</evidence>
<evidence type="ECO:0000313" key="10">
    <source>
        <dbReference type="EMBL" id="TCK66559.1"/>
    </source>
</evidence>
<keyword evidence="4 9" id="KW-0812">Transmembrane</keyword>
<dbReference type="InterPro" id="IPR038379">
    <property type="entry name" value="SecE_sf"/>
</dbReference>
<dbReference type="Pfam" id="PF00584">
    <property type="entry name" value="SecE"/>
    <property type="match status" value="1"/>
</dbReference>
<dbReference type="Proteomes" id="UP000295496">
    <property type="component" value="Unassembled WGS sequence"/>
</dbReference>
<dbReference type="NCBIfam" id="TIGR00964">
    <property type="entry name" value="secE_bact"/>
    <property type="match status" value="1"/>
</dbReference>
<proteinExistence type="inferred from homology"/>
<reference evidence="10 11" key="1">
    <citation type="submission" date="2019-03" db="EMBL/GenBank/DDBJ databases">
        <title>Genomic Encyclopedia of Type Strains, Phase IV (KMG-IV): sequencing the most valuable type-strain genomes for metagenomic binning, comparative biology and taxonomic classification.</title>
        <authorList>
            <person name="Goeker M."/>
        </authorList>
    </citation>
    <scope>NUCLEOTIDE SEQUENCE [LARGE SCALE GENOMIC DNA]</scope>
    <source>
        <strain evidence="10 11">DSM 10053</strain>
    </source>
</reference>
<keyword evidence="6 9" id="KW-1133">Transmembrane helix</keyword>
<evidence type="ECO:0000256" key="5">
    <source>
        <dbReference type="ARBA" id="ARBA00022927"/>
    </source>
</evidence>
<feature type="transmembrane region" description="Helical" evidence="9">
    <location>
        <begin position="105"/>
        <end position="132"/>
    </location>
</feature>
<evidence type="ECO:0000256" key="1">
    <source>
        <dbReference type="ARBA" id="ARBA00004370"/>
    </source>
</evidence>
<dbReference type="RefSeq" id="WP_132302848.1">
    <property type="nucleotide sequence ID" value="NZ_CP170642.1"/>
</dbReference>
<comment type="caution">
    <text evidence="10">The sequence shown here is derived from an EMBL/GenBank/DDBJ whole genome shotgun (WGS) entry which is preliminary data.</text>
</comment>
<evidence type="ECO:0000256" key="8">
    <source>
        <dbReference type="ARBA" id="ARBA00023136"/>
    </source>
</evidence>
<gene>
    <name evidence="9" type="primary">secE</name>
    <name evidence="10" type="ORF">EV692_2293</name>
</gene>
<evidence type="ECO:0000256" key="2">
    <source>
        <dbReference type="ARBA" id="ARBA00022448"/>
    </source>
</evidence>
<dbReference type="AlphaFoldDB" id="A0A4R1KR12"/>
<evidence type="ECO:0000256" key="3">
    <source>
        <dbReference type="ARBA" id="ARBA00022475"/>
    </source>
</evidence>
<dbReference type="GO" id="GO:0065002">
    <property type="term" value="P:intracellular protein transmembrane transport"/>
    <property type="evidence" value="ECO:0007669"/>
    <property type="project" value="UniProtKB-UniRule"/>
</dbReference>
<keyword evidence="8 9" id="KW-0472">Membrane</keyword>
<dbReference type="GO" id="GO:0043952">
    <property type="term" value="P:protein transport by the Sec complex"/>
    <property type="evidence" value="ECO:0007669"/>
    <property type="project" value="UniProtKB-UniRule"/>
</dbReference>
<keyword evidence="11" id="KW-1185">Reference proteome</keyword>
<dbReference type="PRINTS" id="PR01650">
    <property type="entry name" value="SECETRNLCASE"/>
</dbReference>
<organism evidence="10 11">
    <name type="scientific">Lonepinella koalarum</name>
    <dbReference type="NCBI Taxonomy" id="53417"/>
    <lineage>
        <taxon>Bacteria</taxon>
        <taxon>Pseudomonadati</taxon>
        <taxon>Pseudomonadota</taxon>
        <taxon>Gammaproteobacteria</taxon>
        <taxon>Pasteurellales</taxon>
        <taxon>Pasteurellaceae</taxon>
        <taxon>Lonepinella</taxon>
    </lineage>
</organism>
<dbReference type="PANTHER" id="PTHR33910">
    <property type="entry name" value="PROTEIN TRANSLOCASE SUBUNIT SECE"/>
    <property type="match status" value="1"/>
</dbReference>
<dbReference type="InterPro" id="IPR005807">
    <property type="entry name" value="SecE_bac"/>
</dbReference>
<keyword evidence="7 9" id="KW-0811">Translocation</keyword>
<keyword evidence="2 9" id="KW-0813">Transport</keyword>
<evidence type="ECO:0000256" key="6">
    <source>
        <dbReference type="ARBA" id="ARBA00022989"/>
    </source>
</evidence>
<keyword evidence="3 9" id="KW-1003">Cell membrane</keyword>
<name>A0A4R1KR12_9PAST</name>